<evidence type="ECO:0000256" key="1">
    <source>
        <dbReference type="ARBA" id="ARBA00006484"/>
    </source>
</evidence>
<proteinExistence type="inferred from homology"/>
<dbReference type="eggNOG" id="arCOG01259">
    <property type="taxonomic scope" value="Archaea"/>
</dbReference>
<organism evidence="2 3">
    <name type="scientific">Caldivirga maquilingensis (strain ATCC 700844 / DSM 13496 / JCM 10307 / IC-167)</name>
    <dbReference type="NCBI Taxonomy" id="397948"/>
    <lineage>
        <taxon>Archaea</taxon>
        <taxon>Thermoproteota</taxon>
        <taxon>Thermoprotei</taxon>
        <taxon>Thermoproteales</taxon>
        <taxon>Thermoproteaceae</taxon>
        <taxon>Caldivirga</taxon>
    </lineage>
</organism>
<protein>
    <submittedName>
        <fullName evidence="2">Short-chain dehydrogenase/reductase SDR</fullName>
    </submittedName>
</protein>
<dbReference type="PRINTS" id="PR00081">
    <property type="entry name" value="GDHRDH"/>
</dbReference>
<evidence type="ECO:0000313" key="2">
    <source>
        <dbReference type="EMBL" id="ABW01704.1"/>
    </source>
</evidence>
<sequence length="278" mass="30103">MTGEVNFNFKGWCIFISGSTEGIGLAIAEEFGKAGARVIVNGVRREVAENALNYLRGRGIEPILFLGDVADRGNVVKLRDLIEGECGRLDVLVNNASIEVDKPFEDYDYETWRRLIEVNLDAYYMLARELLPLIIKGEGKVIINISSVQGVECEPTTGAYSVTKAAEIGLTRVMALDLAKYGVRVITVAPGAIDTPLNRVKSSNLDPGGSWEHAYSVISEAIPMGRFGKPEEVANVVLFLSSRAASYMTGTTVFVDGGLTALSPTGVKIKDLTKPKVK</sequence>
<dbReference type="InterPro" id="IPR002347">
    <property type="entry name" value="SDR_fam"/>
</dbReference>
<dbReference type="Gene3D" id="3.40.50.720">
    <property type="entry name" value="NAD(P)-binding Rossmann-like Domain"/>
    <property type="match status" value="1"/>
</dbReference>
<dbReference type="FunFam" id="3.40.50.720:FF:000084">
    <property type="entry name" value="Short-chain dehydrogenase reductase"/>
    <property type="match status" value="1"/>
</dbReference>
<dbReference type="SUPFAM" id="SSF51735">
    <property type="entry name" value="NAD(P)-binding Rossmann-fold domains"/>
    <property type="match status" value="1"/>
</dbReference>
<gene>
    <name evidence="2" type="ordered locus">Cmaq_0869</name>
</gene>
<dbReference type="EMBL" id="CP000852">
    <property type="protein sequence ID" value="ABW01704.1"/>
    <property type="molecule type" value="Genomic_DNA"/>
</dbReference>
<name>A8MD48_CALMQ</name>
<dbReference type="HOGENOM" id="CLU_010194_1_2_2"/>
<dbReference type="InterPro" id="IPR036291">
    <property type="entry name" value="NAD(P)-bd_dom_sf"/>
</dbReference>
<dbReference type="InterPro" id="IPR050259">
    <property type="entry name" value="SDR"/>
</dbReference>
<dbReference type="RefSeq" id="WP_012185923.1">
    <property type="nucleotide sequence ID" value="NC_009954.1"/>
</dbReference>
<dbReference type="Proteomes" id="UP000001137">
    <property type="component" value="Chromosome"/>
</dbReference>
<dbReference type="PANTHER" id="PTHR42879">
    <property type="entry name" value="3-OXOACYL-(ACYL-CARRIER-PROTEIN) REDUCTASE"/>
    <property type="match status" value="1"/>
</dbReference>
<keyword evidence="3" id="KW-1185">Reference proteome</keyword>
<dbReference type="Pfam" id="PF13561">
    <property type="entry name" value="adh_short_C2"/>
    <property type="match status" value="1"/>
</dbReference>
<dbReference type="STRING" id="397948.Cmaq_0869"/>
<dbReference type="KEGG" id="cma:Cmaq_0869"/>
<accession>A8MD48</accession>
<evidence type="ECO:0000313" key="3">
    <source>
        <dbReference type="Proteomes" id="UP000001137"/>
    </source>
</evidence>
<dbReference type="PANTHER" id="PTHR42879:SF2">
    <property type="entry name" value="3-OXOACYL-[ACYL-CARRIER-PROTEIN] REDUCTASE FABG"/>
    <property type="match status" value="1"/>
</dbReference>
<dbReference type="CDD" id="cd05233">
    <property type="entry name" value="SDR_c"/>
    <property type="match status" value="1"/>
</dbReference>
<dbReference type="PRINTS" id="PR00080">
    <property type="entry name" value="SDRFAMILY"/>
</dbReference>
<dbReference type="AlphaFoldDB" id="A8MD48"/>
<dbReference type="OrthoDB" id="24596at2157"/>
<reference evidence="2 3" key="1">
    <citation type="submission" date="2007-10" db="EMBL/GenBank/DDBJ databases">
        <title>Complete sequence of Caldivirga maquilingensis IC-167.</title>
        <authorList>
            <consortium name="US DOE Joint Genome Institute"/>
            <person name="Copeland A."/>
            <person name="Lucas S."/>
            <person name="Lapidus A."/>
            <person name="Barry K."/>
            <person name="Glavina del Rio T."/>
            <person name="Dalin E."/>
            <person name="Tice H."/>
            <person name="Pitluck S."/>
            <person name="Saunders E."/>
            <person name="Brettin T."/>
            <person name="Bruce D."/>
            <person name="Detter J.C."/>
            <person name="Han C."/>
            <person name="Schmutz J."/>
            <person name="Larimer F."/>
            <person name="Land M."/>
            <person name="Hauser L."/>
            <person name="Kyrpides N."/>
            <person name="Ivanova N."/>
            <person name="Biddle J.F."/>
            <person name="Zhang Z."/>
            <person name="Fitz-Gibbon S.T."/>
            <person name="Lowe T.M."/>
            <person name="Saltikov C."/>
            <person name="House C.H."/>
            <person name="Richardson P."/>
        </authorList>
    </citation>
    <scope>NUCLEOTIDE SEQUENCE [LARGE SCALE GENOMIC DNA]</scope>
    <source>
        <strain evidence="3">ATCC 700844 / DSM 13496 / JCM 10307 / IC-167</strain>
    </source>
</reference>
<comment type="similarity">
    <text evidence="1">Belongs to the short-chain dehydrogenases/reductases (SDR) family.</text>
</comment>
<dbReference type="GeneID" id="5710391"/>